<feature type="domain" description="IclR-ED" evidence="5">
    <location>
        <begin position="84"/>
        <end position="263"/>
    </location>
</feature>
<gene>
    <name evidence="6" type="ORF">D0Y96_07290</name>
</gene>
<dbReference type="InterPro" id="IPR036388">
    <property type="entry name" value="WH-like_DNA-bd_sf"/>
</dbReference>
<dbReference type="InterPro" id="IPR036390">
    <property type="entry name" value="WH_DNA-bd_sf"/>
</dbReference>
<organism evidence="6 7">
    <name type="scientific">Paracidobacterium acidisoli</name>
    <dbReference type="NCBI Taxonomy" id="2303751"/>
    <lineage>
        <taxon>Bacteria</taxon>
        <taxon>Pseudomonadati</taxon>
        <taxon>Acidobacteriota</taxon>
        <taxon>Terriglobia</taxon>
        <taxon>Terriglobales</taxon>
        <taxon>Acidobacteriaceae</taxon>
        <taxon>Paracidobacterium</taxon>
    </lineage>
</organism>
<reference evidence="6 7" key="1">
    <citation type="submission" date="2018-08" db="EMBL/GenBank/DDBJ databases">
        <title>Acidipila sp. 4G-K13, an acidobacterium isolated from forest soil.</title>
        <authorList>
            <person name="Gao Z.-H."/>
            <person name="Qiu L.-H."/>
        </authorList>
    </citation>
    <scope>NUCLEOTIDE SEQUENCE [LARGE SCALE GENOMIC DNA]</scope>
    <source>
        <strain evidence="6 7">4G-K13</strain>
    </source>
</reference>
<feature type="domain" description="HTH iclR-type" evidence="4">
    <location>
        <begin position="21"/>
        <end position="83"/>
    </location>
</feature>
<dbReference type="SUPFAM" id="SSF46785">
    <property type="entry name" value="Winged helix' DNA-binding domain"/>
    <property type="match status" value="1"/>
</dbReference>
<keyword evidence="7" id="KW-1185">Reference proteome</keyword>
<evidence type="ECO:0000256" key="1">
    <source>
        <dbReference type="ARBA" id="ARBA00023015"/>
    </source>
</evidence>
<dbReference type="AlphaFoldDB" id="A0A372IT98"/>
<comment type="caution">
    <text evidence="6">The sequence shown here is derived from an EMBL/GenBank/DDBJ whole genome shotgun (WGS) entry which is preliminary data.</text>
</comment>
<dbReference type="InterPro" id="IPR005471">
    <property type="entry name" value="Tscrpt_reg_IclR_N"/>
</dbReference>
<dbReference type="InterPro" id="IPR050707">
    <property type="entry name" value="HTH_MetabolicPath_Reg"/>
</dbReference>
<dbReference type="Pfam" id="PF09339">
    <property type="entry name" value="HTH_IclR"/>
    <property type="match status" value="1"/>
</dbReference>
<dbReference type="SMART" id="SM00346">
    <property type="entry name" value="HTH_ICLR"/>
    <property type="match status" value="1"/>
</dbReference>
<protein>
    <submittedName>
        <fullName evidence="6">IclR family transcriptional regulator</fullName>
    </submittedName>
</protein>
<dbReference type="Gene3D" id="1.10.10.10">
    <property type="entry name" value="Winged helix-like DNA-binding domain superfamily/Winged helix DNA-binding domain"/>
    <property type="match status" value="1"/>
</dbReference>
<dbReference type="GO" id="GO:0003700">
    <property type="term" value="F:DNA-binding transcription factor activity"/>
    <property type="evidence" value="ECO:0007669"/>
    <property type="project" value="TreeGrafter"/>
</dbReference>
<keyword evidence="2" id="KW-0238">DNA-binding</keyword>
<evidence type="ECO:0000259" key="5">
    <source>
        <dbReference type="PROSITE" id="PS51078"/>
    </source>
</evidence>
<dbReference type="PROSITE" id="PS51078">
    <property type="entry name" value="ICLR_ED"/>
    <property type="match status" value="1"/>
</dbReference>
<evidence type="ECO:0000313" key="7">
    <source>
        <dbReference type="Proteomes" id="UP000264702"/>
    </source>
</evidence>
<dbReference type="PANTHER" id="PTHR30136">
    <property type="entry name" value="HELIX-TURN-HELIX TRANSCRIPTIONAL REGULATOR, ICLR FAMILY"/>
    <property type="match status" value="1"/>
</dbReference>
<dbReference type="OrthoDB" id="9791752at2"/>
<accession>A0A372IT98</accession>
<evidence type="ECO:0000259" key="4">
    <source>
        <dbReference type="PROSITE" id="PS51077"/>
    </source>
</evidence>
<keyword evidence="3" id="KW-0804">Transcription</keyword>
<dbReference type="Pfam" id="PF01614">
    <property type="entry name" value="IclR_C"/>
    <property type="match status" value="1"/>
</dbReference>
<dbReference type="InterPro" id="IPR029016">
    <property type="entry name" value="GAF-like_dom_sf"/>
</dbReference>
<name>A0A372IT98_9BACT</name>
<dbReference type="InterPro" id="IPR014757">
    <property type="entry name" value="Tscrpt_reg_IclR_C"/>
</dbReference>
<keyword evidence="1" id="KW-0805">Transcription regulation</keyword>
<evidence type="ECO:0000313" key="6">
    <source>
        <dbReference type="EMBL" id="RFU18009.1"/>
    </source>
</evidence>
<evidence type="ECO:0000256" key="2">
    <source>
        <dbReference type="ARBA" id="ARBA00023125"/>
    </source>
</evidence>
<sequence>MRRVRLVARRGKAETAARYTTPALEKGLDILELFASTSDELTKREVARRLGRTVSEIFRMLVCLEQRGYIAQSPEEDRLRLTLKLFKLAQEHPPVKRLTAKALPVMHDVTHKINQSCHLGVLDGGQVIILAQVDAPTSTGFYVKAGSSVDLMEAATGHVILAHQRPEICNRAILEWQRDTNEEVPPDLHKHLIRIRQRGFEERASYQVNGVINISYPIFDDQGFAIAALSVPFLKRIKDPTTAKDVRFHLQRACLEISKEIGGE</sequence>
<dbReference type="SUPFAM" id="SSF55781">
    <property type="entry name" value="GAF domain-like"/>
    <property type="match status" value="1"/>
</dbReference>
<dbReference type="GO" id="GO:0003677">
    <property type="term" value="F:DNA binding"/>
    <property type="evidence" value="ECO:0007669"/>
    <property type="project" value="UniProtKB-KW"/>
</dbReference>
<dbReference type="EMBL" id="QVQT01000002">
    <property type="protein sequence ID" value="RFU18009.1"/>
    <property type="molecule type" value="Genomic_DNA"/>
</dbReference>
<dbReference type="GO" id="GO:0045892">
    <property type="term" value="P:negative regulation of DNA-templated transcription"/>
    <property type="evidence" value="ECO:0007669"/>
    <property type="project" value="TreeGrafter"/>
</dbReference>
<dbReference type="PROSITE" id="PS51077">
    <property type="entry name" value="HTH_ICLR"/>
    <property type="match status" value="1"/>
</dbReference>
<proteinExistence type="predicted"/>
<evidence type="ECO:0000256" key="3">
    <source>
        <dbReference type="ARBA" id="ARBA00023163"/>
    </source>
</evidence>
<dbReference type="PANTHER" id="PTHR30136:SF7">
    <property type="entry name" value="HTH-TYPE TRANSCRIPTIONAL REGULATOR KDGR-RELATED"/>
    <property type="match status" value="1"/>
</dbReference>
<dbReference type="Proteomes" id="UP000264702">
    <property type="component" value="Unassembled WGS sequence"/>
</dbReference>
<dbReference type="Gene3D" id="3.30.450.40">
    <property type="match status" value="1"/>
</dbReference>